<dbReference type="OrthoDB" id="47017at2759"/>
<keyword evidence="2" id="KW-0808">Transferase</keyword>
<evidence type="ECO:0000256" key="5">
    <source>
        <dbReference type="ARBA" id="ARBA00023315"/>
    </source>
</evidence>
<evidence type="ECO:0000256" key="4">
    <source>
        <dbReference type="ARBA" id="ARBA00022853"/>
    </source>
</evidence>
<dbReference type="PANTHER" id="PTHR14744:SF15">
    <property type="entry name" value="N-ALPHA-ACETYLTRANSFERASE 60"/>
    <property type="match status" value="1"/>
</dbReference>
<keyword evidence="3" id="KW-0159">Chromosome partition</keyword>
<dbReference type="InterPro" id="IPR016181">
    <property type="entry name" value="Acyl_CoA_acyltransferase"/>
</dbReference>
<dbReference type="GO" id="GO:0004402">
    <property type="term" value="F:histone acetyltransferase activity"/>
    <property type="evidence" value="ECO:0007669"/>
    <property type="project" value="TreeGrafter"/>
</dbReference>
<evidence type="ECO:0000256" key="2">
    <source>
        <dbReference type="ARBA" id="ARBA00022679"/>
    </source>
</evidence>
<dbReference type="PROSITE" id="PS51186">
    <property type="entry name" value="GNAT"/>
    <property type="match status" value="1"/>
</dbReference>
<gene>
    <name evidence="12" type="ORF">BINO364_LOCUS14887</name>
</gene>
<keyword evidence="13" id="KW-1185">Reference proteome</keyword>
<sequence length="280" mass="32490">MAGFSWYLSEGFQVIIEKSKEAKCSLKDVQLRFLCPDDLEEVRSLCRDWFPIEYPQSWYEDITSSERFFALAAVYKSQIIGLIVAEIKPYLKLNAEDRGILSRWFASKDTLVAYILSLGVVRSYRRSGVATLLLDVLINHLAGPVPQPPHEHRVKAIFLHVLTTNNEAILFYEKRRFRLHSFLPYYYSIKGRCKDGFTYVYYVNGGHAPWGLYDYVKYVARAAWRGGGLYPWLWGKLRTALTIAWHRGRRTKRIYARASPKTVRAGTPHIDDELKRGLEL</sequence>
<comment type="catalytic activity">
    <reaction evidence="10">
        <text>N-terminal L-methionyl-[transmembrane protein] + acetyl-CoA = N-terminal N(alpha)-acetyl-L-methionyl-[transmembrane protein] + CoA + H(+)</text>
        <dbReference type="Rhea" id="RHEA:50604"/>
        <dbReference type="Rhea" id="RHEA-COMP:12745"/>
        <dbReference type="Rhea" id="RHEA-COMP:12746"/>
        <dbReference type="ChEBI" id="CHEBI:15378"/>
        <dbReference type="ChEBI" id="CHEBI:57287"/>
        <dbReference type="ChEBI" id="CHEBI:57288"/>
        <dbReference type="ChEBI" id="CHEBI:64731"/>
        <dbReference type="ChEBI" id="CHEBI:133414"/>
        <dbReference type="EC" id="2.3.1.259"/>
    </reaction>
</comment>
<evidence type="ECO:0000256" key="7">
    <source>
        <dbReference type="ARBA" id="ARBA00026111"/>
    </source>
</evidence>
<evidence type="ECO:0000256" key="6">
    <source>
        <dbReference type="ARBA" id="ARBA00025774"/>
    </source>
</evidence>
<comment type="catalytic activity">
    <reaction evidence="9">
        <text>L-lysyl-[protein] + acetyl-CoA = N(6)-acetyl-L-lysyl-[protein] + CoA + H(+)</text>
        <dbReference type="Rhea" id="RHEA:45948"/>
        <dbReference type="Rhea" id="RHEA-COMP:9752"/>
        <dbReference type="Rhea" id="RHEA-COMP:10731"/>
        <dbReference type="ChEBI" id="CHEBI:15378"/>
        <dbReference type="ChEBI" id="CHEBI:29969"/>
        <dbReference type="ChEBI" id="CHEBI:57287"/>
        <dbReference type="ChEBI" id="CHEBI:57288"/>
        <dbReference type="ChEBI" id="CHEBI:61930"/>
        <dbReference type="EC" id="2.3.1.48"/>
    </reaction>
</comment>
<dbReference type="GO" id="GO:0120518">
    <property type="term" value="F:protein N-terminal-methionine acetyltransferase activity"/>
    <property type="evidence" value="ECO:0007669"/>
    <property type="project" value="UniProtKB-EC"/>
</dbReference>
<evidence type="ECO:0000256" key="1">
    <source>
        <dbReference type="ARBA" id="ARBA00013184"/>
    </source>
</evidence>
<feature type="non-terminal residue" evidence="12">
    <location>
        <position position="280"/>
    </location>
</feature>
<dbReference type="PANTHER" id="PTHR14744">
    <property type="entry name" value="N-ALPHA-ACETYLTRANSFERASE 60"/>
    <property type="match status" value="1"/>
</dbReference>
<evidence type="ECO:0000256" key="3">
    <source>
        <dbReference type="ARBA" id="ARBA00022829"/>
    </source>
</evidence>
<dbReference type="AlphaFoldDB" id="A0A8J9YJ83"/>
<keyword evidence="5" id="KW-0012">Acyltransferase</keyword>
<proteinExistence type="inferred from homology"/>
<evidence type="ECO:0000256" key="9">
    <source>
        <dbReference type="ARBA" id="ARBA00048017"/>
    </source>
</evidence>
<evidence type="ECO:0000313" key="13">
    <source>
        <dbReference type="Proteomes" id="UP000838878"/>
    </source>
</evidence>
<dbReference type="EMBL" id="OV170228">
    <property type="protein sequence ID" value="CAH0729836.1"/>
    <property type="molecule type" value="Genomic_DNA"/>
</dbReference>
<protein>
    <recommendedName>
        <fullName evidence="8">N-alpha-acetyltransferase 60</fullName>
        <ecNumber evidence="7">2.3.1.259</ecNumber>
        <ecNumber evidence="1">2.3.1.48</ecNumber>
    </recommendedName>
</protein>
<dbReference type="Proteomes" id="UP000838878">
    <property type="component" value="Chromosome 8"/>
</dbReference>
<reference evidence="12" key="1">
    <citation type="submission" date="2021-12" db="EMBL/GenBank/DDBJ databases">
        <authorList>
            <person name="Martin H S."/>
        </authorList>
    </citation>
    <scope>NUCLEOTIDE SEQUENCE</scope>
</reference>
<evidence type="ECO:0000256" key="8">
    <source>
        <dbReference type="ARBA" id="ARBA00026144"/>
    </source>
</evidence>
<dbReference type="InterPro" id="IPR045141">
    <property type="entry name" value="NAA60-like"/>
</dbReference>
<dbReference type="EC" id="2.3.1.48" evidence="1"/>
<dbReference type="InterPro" id="IPR000182">
    <property type="entry name" value="GNAT_dom"/>
</dbReference>
<dbReference type="Pfam" id="PF00583">
    <property type="entry name" value="Acetyltransf_1"/>
    <property type="match status" value="1"/>
</dbReference>
<dbReference type="SUPFAM" id="SSF55729">
    <property type="entry name" value="Acyl-CoA N-acyltransferases (Nat)"/>
    <property type="match status" value="1"/>
</dbReference>
<dbReference type="CDD" id="cd04301">
    <property type="entry name" value="NAT_SF"/>
    <property type="match status" value="1"/>
</dbReference>
<dbReference type="Gene3D" id="3.40.630.30">
    <property type="match status" value="1"/>
</dbReference>
<feature type="domain" description="N-acetyltransferase" evidence="11">
    <location>
        <begin position="29"/>
        <end position="215"/>
    </location>
</feature>
<keyword evidence="4" id="KW-0156">Chromatin regulator</keyword>
<name>A0A8J9YJ83_9NEOP</name>
<evidence type="ECO:0000313" key="12">
    <source>
        <dbReference type="EMBL" id="CAH0729836.1"/>
    </source>
</evidence>
<dbReference type="EC" id="2.3.1.259" evidence="7"/>
<comment type="similarity">
    <text evidence="6">Belongs to the acetyltransferase family. NAA60 subfamily.</text>
</comment>
<dbReference type="GO" id="GO:0007059">
    <property type="term" value="P:chromosome segregation"/>
    <property type="evidence" value="ECO:0007669"/>
    <property type="project" value="UniProtKB-KW"/>
</dbReference>
<organism evidence="12 13">
    <name type="scientific">Brenthis ino</name>
    <name type="common">lesser marbled fritillary</name>
    <dbReference type="NCBI Taxonomy" id="405034"/>
    <lineage>
        <taxon>Eukaryota</taxon>
        <taxon>Metazoa</taxon>
        <taxon>Ecdysozoa</taxon>
        <taxon>Arthropoda</taxon>
        <taxon>Hexapoda</taxon>
        <taxon>Insecta</taxon>
        <taxon>Pterygota</taxon>
        <taxon>Neoptera</taxon>
        <taxon>Endopterygota</taxon>
        <taxon>Lepidoptera</taxon>
        <taxon>Glossata</taxon>
        <taxon>Ditrysia</taxon>
        <taxon>Papilionoidea</taxon>
        <taxon>Nymphalidae</taxon>
        <taxon>Heliconiinae</taxon>
        <taxon>Argynnini</taxon>
        <taxon>Brenthis</taxon>
    </lineage>
</organism>
<evidence type="ECO:0000256" key="10">
    <source>
        <dbReference type="ARBA" id="ARBA00048848"/>
    </source>
</evidence>
<accession>A0A8J9YJ83</accession>
<dbReference type="GO" id="GO:0000139">
    <property type="term" value="C:Golgi membrane"/>
    <property type="evidence" value="ECO:0007669"/>
    <property type="project" value="TreeGrafter"/>
</dbReference>
<evidence type="ECO:0000259" key="11">
    <source>
        <dbReference type="PROSITE" id="PS51186"/>
    </source>
</evidence>